<reference evidence="1 2" key="1">
    <citation type="submission" date="2021-05" db="EMBL/GenBank/DDBJ databases">
        <title>Complete genome of Nocardioides aquaticus KCTC 9944T isolated from meromictic and hypersaline Ekho Lake, Antarctica.</title>
        <authorList>
            <person name="Hwang K."/>
            <person name="Kim K.M."/>
            <person name="Choe H."/>
        </authorList>
    </citation>
    <scope>NUCLEOTIDE SEQUENCE [LARGE SCALE GENOMIC DNA]</scope>
    <source>
        <strain evidence="1 2">KCTC 9944</strain>
    </source>
</reference>
<proteinExistence type="predicted"/>
<sequence>MLKAQYLGEERPEPDPRVAPFWSKYQLLFSEQALPTAPPEDLKRFANDPTGVYVGFMTSFNNAWNEMGEEAGAALLRQVVAHLLRGTRPQSLEDRLTQLIKGTVPFTMPGFKEALLTKTLCVVYPDKYMTIVTYDQKRIMAKAVYGLDLPAADRVAMTIGRLIVWSNDLLSELVGEGFAHQQHAADFLWWAKDRGAGA</sequence>
<accession>A0ABX8ENJ8</accession>
<evidence type="ECO:0000313" key="2">
    <source>
        <dbReference type="Proteomes" id="UP000679307"/>
    </source>
</evidence>
<name>A0ABX8ENJ8_9ACTN</name>
<gene>
    <name evidence="1" type="ORF">ENKNEFLB_03604</name>
</gene>
<evidence type="ECO:0000313" key="1">
    <source>
        <dbReference type="EMBL" id="QVT81196.1"/>
    </source>
</evidence>
<organism evidence="1 2">
    <name type="scientific">Nocardioides aquaticus</name>
    <dbReference type="NCBI Taxonomy" id="160826"/>
    <lineage>
        <taxon>Bacteria</taxon>
        <taxon>Bacillati</taxon>
        <taxon>Actinomycetota</taxon>
        <taxon>Actinomycetes</taxon>
        <taxon>Propionibacteriales</taxon>
        <taxon>Nocardioidaceae</taxon>
        <taxon>Nocardioides</taxon>
    </lineage>
</organism>
<protein>
    <submittedName>
        <fullName evidence="1">Uncharacterized protein</fullName>
    </submittedName>
</protein>
<dbReference type="Proteomes" id="UP000679307">
    <property type="component" value="Chromosome"/>
</dbReference>
<dbReference type="EMBL" id="CP075371">
    <property type="protein sequence ID" value="QVT81196.1"/>
    <property type="molecule type" value="Genomic_DNA"/>
</dbReference>
<keyword evidence="2" id="KW-1185">Reference proteome</keyword>